<reference evidence="5" key="1">
    <citation type="submission" date="2011-03" db="EMBL/GenBank/DDBJ databases">
        <title>Expression of alternatively spliced E1B mRNAs that can give rise to E1BN proteins is conserved among human adenoviruses.</title>
        <authorList>
            <person name="Sieber T."/>
            <person name="Dobner T."/>
        </authorList>
    </citation>
    <scope>NUCLEOTIDE SEQUENCE</scope>
</reference>
<evidence type="ECO:0000256" key="3">
    <source>
        <dbReference type="SAM" id="MobiDB-lite"/>
    </source>
</evidence>
<dbReference type="EMBL" id="JF734725">
    <property type="protein sequence ID" value="AEO45126.1"/>
    <property type="molecule type" value="mRNA"/>
</dbReference>
<feature type="domain" description="Adenovirus E1B protein N-terminal" evidence="4">
    <location>
        <begin position="1"/>
        <end position="63"/>
    </location>
</feature>
<feature type="compositionally biased region" description="Low complexity" evidence="3">
    <location>
        <begin position="63"/>
        <end position="72"/>
    </location>
</feature>
<feature type="region of interest" description="Disordered" evidence="3">
    <location>
        <begin position="45"/>
        <end position="86"/>
    </location>
</feature>
<organism evidence="5">
    <name type="scientific">Human adenovirus 34</name>
    <dbReference type="NCBI Taxonomy" id="10548"/>
    <lineage>
        <taxon>Viruses</taxon>
        <taxon>Varidnaviria</taxon>
        <taxon>Bamfordvirae</taxon>
        <taxon>Preplasmiviricota</taxon>
        <taxon>Polisuviricotina</taxon>
        <taxon>Pharingeaviricetes</taxon>
        <taxon>Rowavirales</taxon>
        <taxon>Adenoviridae</taxon>
        <taxon>Mastadenovirus</taxon>
        <taxon>Mastadenovirus blackbeardi</taxon>
        <taxon>Human mastadenovirus B</taxon>
    </lineage>
</organism>
<evidence type="ECO:0000256" key="1">
    <source>
        <dbReference type="ARBA" id="ARBA00022518"/>
    </source>
</evidence>
<evidence type="ECO:0000259" key="4">
    <source>
        <dbReference type="Pfam" id="PF04623"/>
    </source>
</evidence>
<keyword evidence="1" id="KW-0244">Early protein</keyword>
<dbReference type="InterPro" id="IPR006717">
    <property type="entry name" value="Adeno_E1B_55K_N"/>
</dbReference>
<name>G3FJI2_9ADEN</name>
<accession>G3FJI2</accession>
<proteinExistence type="evidence at transcript level"/>
<dbReference type="Pfam" id="PF01696">
    <property type="entry name" value="Adeno_E1B_55K"/>
    <property type="match status" value="1"/>
</dbReference>
<dbReference type="Pfam" id="PF04623">
    <property type="entry name" value="Adeno_E1B_55K_N"/>
    <property type="match status" value="1"/>
</dbReference>
<protein>
    <submittedName>
        <fullName evidence="5">E1B-144R</fullName>
    </submittedName>
</protein>
<gene>
    <name evidence="5" type="primary">E1B</name>
</gene>
<keyword evidence="2" id="KW-0945">Host-virus interaction</keyword>
<evidence type="ECO:0000313" key="5">
    <source>
        <dbReference type="EMBL" id="AEO45126.1"/>
    </source>
</evidence>
<sequence length="144" mass="15123">MDPADSFQQGIRFGFRSHSIVENMEGSQDEDNLRLLASAAFGCSGNPEASTGHASGSGGGTARGQPESRPGPSSGGGGVADLSPELQRILRYDDTRSRVRACECGGKHARFQPVCVDVTEDLRPDHLVIARTGAEFGSSGEETD</sequence>
<evidence type="ECO:0000256" key="2">
    <source>
        <dbReference type="ARBA" id="ARBA00022581"/>
    </source>
</evidence>
<dbReference type="InterPro" id="IPR002612">
    <property type="entry name" value="Adeno_E1B_55kDa"/>
</dbReference>